<proteinExistence type="predicted"/>
<dbReference type="FunCoup" id="G7DWQ0">
    <property type="interactions" value="400"/>
</dbReference>
<feature type="region of interest" description="Disordered" evidence="4">
    <location>
        <begin position="1"/>
        <end position="21"/>
    </location>
</feature>
<gene>
    <name evidence="6" type="primary">Mo01652</name>
    <name evidence="6" type="ORF">E5Q_01652</name>
</gene>
<keyword evidence="3" id="KW-0175">Coiled coil</keyword>
<evidence type="ECO:0000256" key="3">
    <source>
        <dbReference type="ARBA" id="ARBA00023054"/>
    </source>
</evidence>
<evidence type="ECO:0000313" key="7">
    <source>
        <dbReference type="Proteomes" id="UP000009131"/>
    </source>
</evidence>
<protein>
    <recommendedName>
        <fullName evidence="5">Vesicle tethering protein Uso1/P115-like head domain-containing protein</fullName>
    </recommendedName>
</protein>
<dbReference type="HOGENOM" id="CLU_006318_1_0_1"/>
<dbReference type="InterPro" id="IPR016024">
    <property type="entry name" value="ARM-type_fold"/>
</dbReference>
<dbReference type="PANTHER" id="PTHR10013:SF0">
    <property type="entry name" value="GENERAL VESICULAR TRANSPORT FACTOR P115"/>
    <property type="match status" value="1"/>
</dbReference>
<comment type="subcellular location">
    <subcellularLocation>
        <location evidence="1">Golgi apparatus</location>
    </subcellularLocation>
</comment>
<dbReference type="OrthoDB" id="198977at2759"/>
<accession>G7DWQ0</accession>
<dbReference type="OMA" id="WLWEDPK"/>
<dbReference type="GO" id="GO:0006888">
    <property type="term" value="P:endoplasmic reticulum to Golgi vesicle-mediated transport"/>
    <property type="evidence" value="ECO:0007669"/>
    <property type="project" value="TreeGrafter"/>
</dbReference>
<dbReference type="Gene3D" id="1.25.10.10">
    <property type="entry name" value="Leucine-rich Repeat Variant"/>
    <property type="match status" value="1"/>
</dbReference>
<evidence type="ECO:0000313" key="6">
    <source>
        <dbReference type="EMBL" id="GAA94997.1"/>
    </source>
</evidence>
<evidence type="ECO:0000256" key="4">
    <source>
        <dbReference type="SAM" id="MobiDB-lite"/>
    </source>
</evidence>
<keyword evidence="7" id="KW-1185">Reference proteome</keyword>
<dbReference type="GO" id="GO:0048280">
    <property type="term" value="P:vesicle fusion with Golgi apparatus"/>
    <property type="evidence" value="ECO:0007669"/>
    <property type="project" value="InterPro"/>
</dbReference>
<dbReference type="PANTHER" id="PTHR10013">
    <property type="entry name" value="GENERAL VESICULAR TRANSPORT FACTOR P115"/>
    <property type="match status" value="1"/>
</dbReference>
<feature type="domain" description="Vesicle tethering protein Uso1/P115-like head" evidence="5">
    <location>
        <begin position="435"/>
        <end position="721"/>
    </location>
</feature>
<dbReference type="GO" id="GO:0005795">
    <property type="term" value="C:Golgi stack"/>
    <property type="evidence" value="ECO:0007669"/>
    <property type="project" value="TreeGrafter"/>
</dbReference>
<dbReference type="GO" id="GO:0005783">
    <property type="term" value="C:endoplasmic reticulum"/>
    <property type="evidence" value="ECO:0007669"/>
    <property type="project" value="TreeGrafter"/>
</dbReference>
<dbReference type="SUPFAM" id="SSF48371">
    <property type="entry name" value="ARM repeat"/>
    <property type="match status" value="1"/>
</dbReference>
<dbReference type="FunFam" id="1.25.10.10:FF:000296">
    <property type="entry name" value="Related to transport protein USO1"/>
    <property type="match status" value="1"/>
</dbReference>
<evidence type="ECO:0000256" key="2">
    <source>
        <dbReference type="ARBA" id="ARBA00023034"/>
    </source>
</evidence>
<evidence type="ECO:0000256" key="1">
    <source>
        <dbReference type="ARBA" id="ARBA00004555"/>
    </source>
</evidence>
<reference evidence="6 7" key="2">
    <citation type="journal article" date="2012" name="Open Biol.">
        <title>Characteristics of nucleosomes and linker DNA regions on the genome of the basidiomycete Mixia osmundae revealed by mono- and dinucleosome mapping.</title>
        <authorList>
            <person name="Nishida H."/>
            <person name="Kondo S."/>
            <person name="Matsumoto T."/>
            <person name="Suzuki Y."/>
            <person name="Yoshikawa H."/>
            <person name="Taylor T.D."/>
            <person name="Sugiyama J."/>
        </authorList>
    </citation>
    <scope>NUCLEOTIDE SEQUENCE [LARGE SCALE GENOMIC DNA]</scope>
    <source>
        <strain evidence="7">CBS 9802 / IAM 14324 / JCM 22182 / KY 12970</strain>
    </source>
</reference>
<dbReference type="RefSeq" id="XP_014564779.1">
    <property type="nucleotide sequence ID" value="XM_014709293.1"/>
</dbReference>
<sequence>MDSLSRFYTGLRGPAGQPQSAETTIDKLCDRLANSTVPEDRRAALLGLKGLSRDWKAEVGTSAIPILLDVLQREAFEDNETGKAVLETLNILCEEDEAANTSAGRYAREHGPGARNSERFLSDERPMHALIALLRSQHFYVRYFSLQLFGTLLGNKAEAVQKYVLTAPGGLGRLVEILEDKREIVRNEGLLLIISLSSTNADIQKIISFEGAFDKLFAIIDREGGIAAGGIVVQDCLAAIVGLLRYNVSNQNYFRETSCIQLIAPLLLFPPPNVLATPDSSEAQQALAAFAMQLWSEQKITNAQHVLTLVGLLVGGAGEGRAANQKAMHQSGLTHCLAELALASNAPSDIKAHSLLALADVIRSSPQNQDLISELFVSPLIPVPPTFIEPGTNPEFAEPEWLRAEPVLATLALVALAIEGDPGLPGNASLGREGLRVRAAATSAFEAYVYGNPEAQLAVASGMAPTPMSNGKEVDPPPATAGAVLLSGLRTIPVVSPGIPFDSHGPVFSALIFGHLVRNTESCKRLAREISLGEEGTDDRVSLIHHIVGNLMMAQREQSQGSTSAEGAALAVEWSRVMVAYLVTLCVWCWESPKSVREFLDEGANLQVLIQPITQASGVDPVVQGLCAFLLGILYEYNREPGDITRAKLQPILNSRVGPDQFVSRILRLREDPRFKNVGPDVMEIRGEGLDDQYALEEGIWFDWAFIEFLKNNYLPVQRAILQDPGSAAGARPLGDSAEAEEMVSNLRSTIATQNKDLDALQDKLATTEADHEEERKALGRELISHREQLEAARSQIKAFDEHVAQLEAAARAVEEEAVQLREELAQAQSKSHALEADVRDLTTAKEEAEKEQEDLLVLLEDLSNKRREDKARMRQAQLEVSDDEEELEPQEEQPES</sequence>
<feature type="compositionally biased region" description="Acidic residues" evidence="4">
    <location>
        <begin position="881"/>
        <end position="897"/>
    </location>
</feature>
<dbReference type="STRING" id="764103.G7DWQ0"/>
<dbReference type="InterPro" id="IPR011989">
    <property type="entry name" value="ARM-like"/>
</dbReference>
<reference evidence="6 7" key="1">
    <citation type="journal article" date="2011" name="J. Gen. Appl. Microbiol.">
        <title>Draft genome sequencing of the enigmatic basidiomycete Mixia osmundae.</title>
        <authorList>
            <person name="Nishida H."/>
            <person name="Nagatsuka Y."/>
            <person name="Sugiyama J."/>
        </authorList>
    </citation>
    <scope>NUCLEOTIDE SEQUENCE [LARGE SCALE GENOMIC DNA]</scope>
    <source>
        <strain evidence="7">CBS 9802 / IAM 14324 / JCM 22182 / KY 12970</strain>
    </source>
</reference>
<dbReference type="EMBL" id="BABT02000054">
    <property type="protein sequence ID" value="GAA94997.1"/>
    <property type="molecule type" value="Genomic_DNA"/>
</dbReference>
<dbReference type="GO" id="GO:0006886">
    <property type="term" value="P:intracellular protein transport"/>
    <property type="evidence" value="ECO:0007669"/>
    <property type="project" value="InterPro"/>
</dbReference>
<dbReference type="InterPro" id="IPR024095">
    <property type="entry name" value="Vesicle_P115"/>
</dbReference>
<dbReference type="GO" id="GO:0012507">
    <property type="term" value="C:ER to Golgi transport vesicle membrane"/>
    <property type="evidence" value="ECO:0007669"/>
    <property type="project" value="TreeGrafter"/>
</dbReference>
<dbReference type="GO" id="GO:0048211">
    <property type="term" value="P:Golgi vesicle docking"/>
    <property type="evidence" value="ECO:0007669"/>
    <property type="project" value="TreeGrafter"/>
</dbReference>
<name>G7DWQ0_MIXOS</name>
<dbReference type="eggNOG" id="KOG0946">
    <property type="taxonomic scope" value="Eukaryota"/>
</dbReference>
<organism evidence="6 7">
    <name type="scientific">Mixia osmundae (strain CBS 9802 / IAM 14324 / JCM 22182 / KY 12970)</name>
    <dbReference type="NCBI Taxonomy" id="764103"/>
    <lineage>
        <taxon>Eukaryota</taxon>
        <taxon>Fungi</taxon>
        <taxon>Dikarya</taxon>
        <taxon>Basidiomycota</taxon>
        <taxon>Pucciniomycotina</taxon>
        <taxon>Mixiomycetes</taxon>
        <taxon>Mixiales</taxon>
        <taxon>Mixiaceae</taxon>
        <taxon>Mixia</taxon>
    </lineage>
</organism>
<evidence type="ECO:0000259" key="5">
    <source>
        <dbReference type="Pfam" id="PF04869"/>
    </source>
</evidence>
<comment type="caution">
    <text evidence="6">The sequence shown here is derived from an EMBL/GenBank/DDBJ whole genome shotgun (WGS) entry which is preliminary data.</text>
</comment>
<dbReference type="InterPro" id="IPR006953">
    <property type="entry name" value="Vesicle_Uso1_P115_head"/>
</dbReference>
<dbReference type="GO" id="GO:0000139">
    <property type="term" value="C:Golgi membrane"/>
    <property type="evidence" value="ECO:0007669"/>
    <property type="project" value="InterPro"/>
</dbReference>
<dbReference type="Proteomes" id="UP000009131">
    <property type="component" value="Unassembled WGS sequence"/>
</dbReference>
<feature type="region of interest" description="Disordered" evidence="4">
    <location>
        <begin position="867"/>
        <end position="897"/>
    </location>
</feature>
<dbReference type="Pfam" id="PF04869">
    <property type="entry name" value="Uso1_p115_head"/>
    <property type="match status" value="1"/>
</dbReference>
<dbReference type="AlphaFoldDB" id="G7DWQ0"/>
<keyword evidence="2" id="KW-0333">Golgi apparatus</keyword>
<dbReference type="InParanoid" id="G7DWQ0"/>